<comment type="caution">
    <text evidence="1">The sequence shown here is derived from an EMBL/GenBank/DDBJ whole genome shotgun (WGS) entry which is preliminary data.</text>
</comment>
<evidence type="ECO:0000313" key="1">
    <source>
        <dbReference type="EMBL" id="MBC5993617.1"/>
    </source>
</evidence>
<dbReference type="AlphaFoldDB" id="A0A923N9Z9"/>
<dbReference type="EMBL" id="JACRVF010000003">
    <property type="protein sequence ID" value="MBC5993617.1"/>
    <property type="molecule type" value="Genomic_DNA"/>
</dbReference>
<organism evidence="1 2">
    <name type="scientific">Pontibacter cellulosilyticus</name>
    <dbReference type="NCBI Taxonomy" id="1720253"/>
    <lineage>
        <taxon>Bacteria</taxon>
        <taxon>Pseudomonadati</taxon>
        <taxon>Bacteroidota</taxon>
        <taxon>Cytophagia</taxon>
        <taxon>Cytophagales</taxon>
        <taxon>Hymenobacteraceae</taxon>
        <taxon>Pontibacter</taxon>
    </lineage>
</organism>
<dbReference type="Proteomes" id="UP000603640">
    <property type="component" value="Unassembled WGS sequence"/>
</dbReference>
<accession>A0A923N9Z9</accession>
<evidence type="ECO:0000313" key="2">
    <source>
        <dbReference type="Proteomes" id="UP000603640"/>
    </source>
</evidence>
<protein>
    <submittedName>
        <fullName evidence="1">Uncharacterized protein</fullName>
    </submittedName>
</protein>
<dbReference type="RefSeq" id="WP_187067634.1">
    <property type="nucleotide sequence ID" value="NZ_JACRVF010000003.1"/>
</dbReference>
<proteinExistence type="predicted"/>
<reference evidence="1" key="1">
    <citation type="submission" date="2020-08" db="EMBL/GenBank/DDBJ databases">
        <title>Pontibacter sp. SD6 16S ribosomal RNA gene Genome sequencing and assembly.</title>
        <authorList>
            <person name="Kang M."/>
        </authorList>
    </citation>
    <scope>NUCLEOTIDE SEQUENCE</scope>
    <source>
        <strain evidence="1">SD6</strain>
    </source>
</reference>
<keyword evidence="2" id="KW-1185">Reference proteome</keyword>
<name>A0A923N9Z9_9BACT</name>
<sequence length="77" mass="8906">MKTNKSYKEAILRAYPTEKENTQDQERLLSLKQQSKNTLASLDSDETPVVETHKNLMRSWLNLRGLDQNLAEGNEQD</sequence>
<gene>
    <name evidence="1" type="ORF">H8S84_12290</name>
</gene>